<gene>
    <name evidence="1" type="ORF">HAX54_047783</name>
</gene>
<dbReference type="Proteomes" id="UP000823775">
    <property type="component" value="Unassembled WGS sequence"/>
</dbReference>
<accession>A0ABS8WMD5</accession>
<comment type="caution">
    <text evidence="1">The sequence shown here is derived from an EMBL/GenBank/DDBJ whole genome shotgun (WGS) entry which is preliminary data.</text>
</comment>
<name>A0ABS8WMD5_DATST</name>
<proteinExistence type="predicted"/>
<organism evidence="1 2">
    <name type="scientific">Datura stramonium</name>
    <name type="common">Jimsonweed</name>
    <name type="synonym">Common thornapple</name>
    <dbReference type="NCBI Taxonomy" id="4076"/>
    <lineage>
        <taxon>Eukaryota</taxon>
        <taxon>Viridiplantae</taxon>
        <taxon>Streptophyta</taxon>
        <taxon>Embryophyta</taxon>
        <taxon>Tracheophyta</taxon>
        <taxon>Spermatophyta</taxon>
        <taxon>Magnoliopsida</taxon>
        <taxon>eudicotyledons</taxon>
        <taxon>Gunneridae</taxon>
        <taxon>Pentapetalae</taxon>
        <taxon>asterids</taxon>
        <taxon>lamiids</taxon>
        <taxon>Solanales</taxon>
        <taxon>Solanaceae</taxon>
        <taxon>Solanoideae</taxon>
        <taxon>Datureae</taxon>
        <taxon>Datura</taxon>
    </lineage>
</organism>
<sequence>MRELPHSDIGKQKPGSINVRQEMVWGRRLLAIRRLSPMKCRWNTSAILWWLQATDLIPRYIGDSRIGPVTHRFVAGGWPIAPVNYHLPTGQRRSADPILWLAGAPPVLFASSFLISILI</sequence>
<protein>
    <submittedName>
        <fullName evidence="1">Uncharacterized protein</fullName>
    </submittedName>
</protein>
<dbReference type="EMBL" id="JACEIK010007799">
    <property type="protein sequence ID" value="MCE3050672.1"/>
    <property type="molecule type" value="Genomic_DNA"/>
</dbReference>
<keyword evidence="2" id="KW-1185">Reference proteome</keyword>
<evidence type="ECO:0000313" key="1">
    <source>
        <dbReference type="EMBL" id="MCE3050672.1"/>
    </source>
</evidence>
<reference evidence="1 2" key="1">
    <citation type="journal article" date="2021" name="BMC Genomics">
        <title>Datura genome reveals duplications of psychoactive alkaloid biosynthetic genes and high mutation rate following tissue culture.</title>
        <authorList>
            <person name="Rajewski A."/>
            <person name="Carter-House D."/>
            <person name="Stajich J."/>
            <person name="Litt A."/>
        </authorList>
    </citation>
    <scope>NUCLEOTIDE SEQUENCE [LARGE SCALE GENOMIC DNA]</scope>
    <source>
        <strain evidence="1">AR-01</strain>
    </source>
</reference>
<evidence type="ECO:0000313" key="2">
    <source>
        <dbReference type="Proteomes" id="UP000823775"/>
    </source>
</evidence>